<gene>
    <name evidence="2" type="ORF">GR328_13175</name>
</gene>
<dbReference type="NCBIfam" id="NF004513">
    <property type="entry name" value="PRK05854.1"/>
    <property type="match status" value="1"/>
</dbReference>
<evidence type="ECO:0000313" key="3">
    <source>
        <dbReference type="Proteomes" id="UP000436483"/>
    </source>
</evidence>
<dbReference type="PANTHER" id="PTHR43157">
    <property type="entry name" value="PHOSPHATIDYLINOSITOL-GLYCAN BIOSYNTHESIS CLASS F PROTEIN-RELATED"/>
    <property type="match status" value="1"/>
</dbReference>
<comment type="caution">
    <text evidence="2">The sequence shown here is derived from an EMBL/GenBank/DDBJ whole genome shotgun (WGS) entry which is preliminary data.</text>
</comment>
<organism evidence="2 3">
    <name type="scientific">Microvirga makkahensis</name>
    <dbReference type="NCBI Taxonomy" id="1128670"/>
    <lineage>
        <taxon>Bacteria</taxon>
        <taxon>Pseudomonadati</taxon>
        <taxon>Pseudomonadota</taxon>
        <taxon>Alphaproteobacteria</taxon>
        <taxon>Hyphomicrobiales</taxon>
        <taxon>Methylobacteriaceae</taxon>
        <taxon>Microvirga</taxon>
    </lineage>
</organism>
<accession>A0A7X3SPF1</accession>
<dbReference type="Proteomes" id="UP000436483">
    <property type="component" value="Unassembled WGS sequence"/>
</dbReference>
<dbReference type="RefSeq" id="WP_160884977.1">
    <property type="nucleotide sequence ID" value="NZ_WURB01000008.1"/>
</dbReference>
<dbReference type="EMBL" id="WURB01000008">
    <property type="protein sequence ID" value="MXQ12396.1"/>
    <property type="molecule type" value="Genomic_DNA"/>
</dbReference>
<evidence type="ECO:0000313" key="2">
    <source>
        <dbReference type="EMBL" id="MXQ12396.1"/>
    </source>
</evidence>
<sequence>MATRKWTAADIPPQTERLAVVTGSTSGLGFEAALALAGAGARVVLAARDETKAQQAMASIRQVHASARLEFRQLDTASLTSVREFAARWHNGGHPIDILLLNAGISAVPQREESDDGFERQLATNYLGHFALTGLLLPNVRRDASSRIVPVASIAHRRARLHLDDLQLGRSYKPMDAYGQSKLAMLMFGLELDRRLNAAGSPVRSIPAHPGVASTDITRRGDRAGPIQRFLGQAVFGVIGQSAAQGALPLLFAATSLEAKGGSYYGPDGFREMRGYPTDAEIAPHALDRQAAERLWSASEELTNVTYQF</sequence>
<protein>
    <submittedName>
        <fullName evidence="2">SDR family NAD(P)-dependent oxidoreductase</fullName>
    </submittedName>
</protein>
<dbReference type="SUPFAM" id="SSF51735">
    <property type="entry name" value="NAD(P)-binding Rossmann-fold domains"/>
    <property type="match status" value="1"/>
</dbReference>
<reference evidence="2 3" key="2">
    <citation type="submission" date="2020-01" db="EMBL/GenBank/DDBJ databases">
        <title>Microvirga sp. nov., an arsenate reduction bacterium isolated from Tibet hotspring sediments.</title>
        <authorList>
            <person name="Xian W.-D."/>
            <person name="Li W.-J."/>
        </authorList>
    </citation>
    <scope>NUCLEOTIDE SEQUENCE [LARGE SCALE GENOMIC DNA]</scope>
    <source>
        <strain evidence="2 3">KCTC 23863</strain>
    </source>
</reference>
<reference evidence="2 3" key="1">
    <citation type="submission" date="2019-12" db="EMBL/GenBank/DDBJ databases">
        <authorList>
            <person name="Yuan C.-G."/>
        </authorList>
    </citation>
    <scope>NUCLEOTIDE SEQUENCE [LARGE SCALE GENOMIC DNA]</scope>
    <source>
        <strain evidence="2 3">KCTC 23863</strain>
    </source>
</reference>
<dbReference type="PRINTS" id="PR00081">
    <property type="entry name" value="GDHRDH"/>
</dbReference>
<dbReference type="Pfam" id="PF00106">
    <property type="entry name" value="adh_short"/>
    <property type="match status" value="1"/>
</dbReference>
<dbReference type="OrthoDB" id="109589at2"/>
<dbReference type="PANTHER" id="PTHR43157:SF31">
    <property type="entry name" value="PHOSPHATIDYLINOSITOL-GLYCAN BIOSYNTHESIS CLASS F PROTEIN"/>
    <property type="match status" value="1"/>
</dbReference>
<keyword evidence="1" id="KW-0560">Oxidoreductase</keyword>
<dbReference type="Gene3D" id="3.40.50.720">
    <property type="entry name" value="NAD(P)-binding Rossmann-like Domain"/>
    <property type="match status" value="1"/>
</dbReference>
<dbReference type="GO" id="GO:0016491">
    <property type="term" value="F:oxidoreductase activity"/>
    <property type="evidence" value="ECO:0007669"/>
    <property type="project" value="UniProtKB-KW"/>
</dbReference>
<keyword evidence="3" id="KW-1185">Reference proteome</keyword>
<dbReference type="NCBIfam" id="NF004846">
    <property type="entry name" value="PRK06197.1"/>
    <property type="match status" value="1"/>
</dbReference>
<proteinExistence type="predicted"/>
<dbReference type="AlphaFoldDB" id="A0A7X3SPF1"/>
<dbReference type="InterPro" id="IPR002347">
    <property type="entry name" value="SDR_fam"/>
</dbReference>
<name>A0A7X3SPF1_9HYPH</name>
<dbReference type="InterPro" id="IPR036291">
    <property type="entry name" value="NAD(P)-bd_dom_sf"/>
</dbReference>
<evidence type="ECO:0000256" key="1">
    <source>
        <dbReference type="ARBA" id="ARBA00023002"/>
    </source>
</evidence>